<accession>A0ABT5XG32</accession>
<gene>
    <name evidence="11 13" type="primary">htpX</name>
    <name evidence="13" type="ORF">P0O24_08325</name>
</gene>
<keyword evidence="2 11" id="KW-1003">Cell membrane</keyword>
<feature type="active site" evidence="11">
    <location>
        <position position="141"/>
    </location>
</feature>
<proteinExistence type="inferred from homology"/>
<dbReference type="GO" id="GO:0008237">
    <property type="term" value="F:metallopeptidase activity"/>
    <property type="evidence" value="ECO:0007669"/>
    <property type="project" value="UniProtKB-KW"/>
</dbReference>
<evidence type="ECO:0000256" key="4">
    <source>
        <dbReference type="ARBA" id="ARBA00022692"/>
    </source>
</evidence>
<evidence type="ECO:0000256" key="10">
    <source>
        <dbReference type="ARBA" id="ARBA00023136"/>
    </source>
</evidence>
<evidence type="ECO:0000256" key="6">
    <source>
        <dbReference type="ARBA" id="ARBA00022801"/>
    </source>
</evidence>
<keyword evidence="14" id="KW-1185">Reference proteome</keyword>
<feature type="binding site" evidence="11">
    <location>
        <position position="211"/>
    </location>
    <ligand>
        <name>Zn(2+)</name>
        <dbReference type="ChEBI" id="CHEBI:29105"/>
        <note>catalytic</note>
    </ligand>
</feature>
<evidence type="ECO:0000256" key="8">
    <source>
        <dbReference type="ARBA" id="ARBA00022989"/>
    </source>
</evidence>
<dbReference type="EMBL" id="JARFPL010000024">
    <property type="protein sequence ID" value="MDF0593586.1"/>
    <property type="molecule type" value="Genomic_DNA"/>
</dbReference>
<keyword evidence="4 11" id="KW-0812">Transmembrane</keyword>
<comment type="subcellular location">
    <subcellularLocation>
        <location evidence="11">Cell membrane</location>
        <topology evidence="11">Multi-pass membrane protein</topology>
    </subcellularLocation>
</comment>
<keyword evidence="6 11" id="KW-0378">Hydrolase</keyword>
<keyword evidence="5 11" id="KW-0479">Metal-binding</keyword>
<dbReference type="InterPro" id="IPR001915">
    <property type="entry name" value="Peptidase_M48"/>
</dbReference>
<evidence type="ECO:0000256" key="7">
    <source>
        <dbReference type="ARBA" id="ARBA00022833"/>
    </source>
</evidence>
<reference evidence="13 14" key="1">
    <citation type="submission" date="2023-03" db="EMBL/GenBank/DDBJ databases">
        <title>Whole genome sequencing of Methanotrichaceae archaeon M04Ac.</title>
        <authorList>
            <person name="Khomyakova M.A."/>
            <person name="Merkel A.Y."/>
            <person name="Slobodkin A.I."/>
        </authorList>
    </citation>
    <scope>NUCLEOTIDE SEQUENCE [LARGE SCALE GENOMIC DNA]</scope>
    <source>
        <strain evidence="13 14">M04Ac</strain>
    </source>
</reference>
<feature type="transmembrane region" description="Helical" evidence="11">
    <location>
        <begin position="12"/>
        <end position="32"/>
    </location>
</feature>
<dbReference type="PANTHER" id="PTHR43221">
    <property type="entry name" value="PROTEASE HTPX"/>
    <property type="match status" value="1"/>
</dbReference>
<dbReference type="Pfam" id="PF01435">
    <property type="entry name" value="Peptidase_M48"/>
    <property type="match status" value="1"/>
</dbReference>
<feature type="domain" description="Peptidase M48" evidence="12">
    <location>
        <begin position="75"/>
        <end position="286"/>
    </location>
</feature>
<evidence type="ECO:0000256" key="1">
    <source>
        <dbReference type="ARBA" id="ARBA00009779"/>
    </source>
</evidence>
<feature type="transmembrane region" description="Helical" evidence="11">
    <location>
        <begin position="183"/>
        <end position="203"/>
    </location>
</feature>
<keyword evidence="9 11" id="KW-0482">Metalloprotease</keyword>
<feature type="transmembrane region" description="Helical" evidence="11">
    <location>
        <begin position="150"/>
        <end position="171"/>
    </location>
</feature>
<evidence type="ECO:0000256" key="9">
    <source>
        <dbReference type="ARBA" id="ARBA00023049"/>
    </source>
</evidence>
<feature type="binding site" evidence="11">
    <location>
        <position position="144"/>
    </location>
    <ligand>
        <name>Zn(2+)</name>
        <dbReference type="ChEBI" id="CHEBI:29105"/>
        <note>catalytic</note>
    </ligand>
</feature>
<keyword evidence="7 11" id="KW-0862">Zinc</keyword>
<sequence>MKRKWQHDRGLEARMLFTMFLLVLVYLAFLAVLASQGAGMVTMLVFISAFMLLQYFFSDRLVLKSMGARIVSETEEPQLHQTVSRLCAMADLPKPRIAVVNTPMPNAFATGRSPNNSVVAVTTGIMRQLSAAELEAVLAHELTHVKNRDVMVMTIASFLSTVAFFIVRYSFFFGGAGSSRGKGGVAAAFLVSVAVWIISSLLIRSLSRYREFAADRGAAVITGQPSNLASALMKISGVMPRIPKEDLRKAEGMNAFFIIPAVSGSSLMNLLSTHPPVEKRIAALERIGKELGRS</sequence>
<dbReference type="InterPro" id="IPR022919">
    <property type="entry name" value="Pept_M48_protease_HtpX"/>
</dbReference>
<evidence type="ECO:0000259" key="12">
    <source>
        <dbReference type="Pfam" id="PF01435"/>
    </source>
</evidence>
<feature type="transmembrane region" description="Helical" evidence="11">
    <location>
        <begin position="38"/>
        <end position="57"/>
    </location>
</feature>
<keyword evidence="8 11" id="KW-1133">Transmembrane helix</keyword>
<keyword evidence="3 11" id="KW-0645">Protease</keyword>
<evidence type="ECO:0000256" key="5">
    <source>
        <dbReference type="ARBA" id="ARBA00022723"/>
    </source>
</evidence>
<comment type="caution">
    <text evidence="13">The sequence shown here is derived from an EMBL/GenBank/DDBJ whole genome shotgun (WGS) entry which is preliminary data.</text>
</comment>
<dbReference type="Proteomes" id="UP001215956">
    <property type="component" value="Unassembled WGS sequence"/>
</dbReference>
<dbReference type="CDD" id="cd07327">
    <property type="entry name" value="M48B_HtpX_like"/>
    <property type="match status" value="1"/>
</dbReference>
<protein>
    <recommendedName>
        <fullName evidence="11">Protease HtpX homolog</fullName>
        <ecNumber evidence="11">3.4.24.-</ecNumber>
    </recommendedName>
</protein>
<evidence type="ECO:0000256" key="2">
    <source>
        <dbReference type="ARBA" id="ARBA00022475"/>
    </source>
</evidence>
<dbReference type="Gene3D" id="3.30.2010.10">
    <property type="entry name" value="Metalloproteases ('zincins'), catalytic domain"/>
    <property type="match status" value="1"/>
</dbReference>
<organism evidence="13 14">
    <name type="scientific">Candidatus Methanocrinis alkalitolerans</name>
    <dbReference type="NCBI Taxonomy" id="3033395"/>
    <lineage>
        <taxon>Archaea</taxon>
        <taxon>Methanobacteriati</taxon>
        <taxon>Methanobacteriota</taxon>
        <taxon>Stenosarchaea group</taxon>
        <taxon>Methanomicrobia</taxon>
        <taxon>Methanotrichales</taxon>
        <taxon>Methanotrichaceae</taxon>
        <taxon>Methanocrinis</taxon>
    </lineage>
</organism>
<comment type="similarity">
    <text evidence="1 11">Belongs to the peptidase M48B family.</text>
</comment>
<dbReference type="InterPro" id="IPR050083">
    <property type="entry name" value="HtpX_protease"/>
</dbReference>
<dbReference type="PANTHER" id="PTHR43221:SF2">
    <property type="entry name" value="PROTEASE HTPX HOMOLOG"/>
    <property type="match status" value="1"/>
</dbReference>
<dbReference type="NCBIfam" id="NF002669">
    <property type="entry name" value="PRK02391.1"/>
    <property type="match status" value="1"/>
</dbReference>
<evidence type="ECO:0000256" key="11">
    <source>
        <dbReference type="HAMAP-Rule" id="MF_00188"/>
    </source>
</evidence>
<evidence type="ECO:0000313" key="13">
    <source>
        <dbReference type="EMBL" id="MDF0593586.1"/>
    </source>
</evidence>
<name>A0ABT5XG32_9EURY</name>
<dbReference type="RefSeq" id="WP_316969290.1">
    <property type="nucleotide sequence ID" value="NZ_JARFPL010000024.1"/>
</dbReference>
<comment type="cofactor">
    <cofactor evidence="11">
        <name>Zn(2+)</name>
        <dbReference type="ChEBI" id="CHEBI:29105"/>
    </cofactor>
    <text evidence="11">Binds 1 zinc ion per subunit.</text>
</comment>
<dbReference type="HAMAP" id="MF_00188">
    <property type="entry name" value="Pept_M48_protease_HtpX"/>
    <property type="match status" value="1"/>
</dbReference>
<dbReference type="EC" id="3.4.24.-" evidence="11"/>
<evidence type="ECO:0000256" key="3">
    <source>
        <dbReference type="ARBA" id="ARBA00022670"/>
    </source>
</evidence>
<feature type="binding site" evidence="11">
    <location>
        <position position="140"/>
    </location>
    <ligand>
        <name>Zn(2+)</name>
        <dbReference type="ChEBI" id="CHEBI:29105"/>
        <note>catalytic</note>
    </ligand>
</feature>
<evidence type="ECO:0000313" key="14">
    <source>
        <dbReference type="Proteomes" id="UP001215956"/>
    </source>
</evidence>
<keyword evidence="10 11" id="KW-0472">Membrane</keyword>